<dbReference type="Proteomes" id="UP000616346">
    <property type="component" value="Unassembled WGS sequence"/>
</dbReference>
<gene>
    <name evidence="1" type="ORF">H9626_09445</name>
</gene>
<evidence type="ECO:0000313" key="2">
    <source>
        <dbReference type="Proteomes" id="UP000616346"/>
    </source>
</evidence>
<sequence length="145" mass="16688">MKVLIIGLERTGKVFSTERLFRKKLNEAKVTGVEITTAEMSELGSPGERKLEKSLKEILHKGVDCIVVMEQWQKELLTRFMEYKTWSKIYLFADICKKKISSALPSCDVDFRYRNESEKINDGCGNLVEGMKTYKKGDHSVRLAF</sequence>
<dbReference type="RefSeq" id="WP_178256547.1">
    <property type="nucleotide sequence ID" value="NZ_JACSPQ010000010.1"/>
</dbReference>
<dbReference type="EMBL" id="JACSPQ010000010">
    <property type="protein sequence ID" value="MBD8002434.1"/>
    <property type="molecule type" value="Genomic_DNA"/>
</dbReference>
<accession>A0ABR8VCF5</accession>
<proteinExistence type="predicted"/>
<keyword evidence="2" id="KW-1185">Reference proteome</keyword>
<organism evidence="1 2">
    <name type="scientific">Phocaeicola faecium</name>
    <dbReference type="NCBI Taxonomy" id="2762213"/>
    <lineage>
        <taxon>Bacteria</taxon>
        <taxon>Pseudomonadati</taxon>
        <taxon>Bacteroidota</taxon>
        <taxon>Bacteroidia</taxon>
        <taxon>Bacteroidales</taxon>
        <taxon>Bacteroidaceae</taxon>
        <taxon>Phocaeicola</taxon>
    </lineage>
</organism>
<name>A0ABR8VCF5_9BACT</name>
<evidence type="ECO:0000313" key="1">
    <source>
        <dbReference type="EMBL" id="MBD8002434.1"/>
    </source>
</evidence>
<protein>
    <submittedName>
        <fullName evidence="1">Uncharacterized protein</fullName>
    </submittedName>
</protein>
<reference evidence="1 2" key="1">
    <citation type="submission" date="2020-08" db="EMBL/GenBank/DDBJ databases">
        <title>A Genomic Blueprint of the Chicken Gut Microbiome.</title>
        <authorList>
            <person name="Gilroy R."/>
            <person name="Ravi A."/>
            <person name="Getino M."/>
            <person name="Pursley I."/>
            <person name="Horton D.L."/>
            <person name="Alikhan N.-F."/>
            <person name="Baker D."/>
            <person name="Gharbi K."/>
            <person name="Hall N."/>
            <person name="Watson M."/>
            <person name="Adriaenssens E.M."/>
            <person name="Foster-Nyarko E."/>
            <person name="Jarju S."/>
            <person name="Secka A."/>
            <person name="Antonio M."/>
            <person name="Oren A."/>
            <person name="Chaudhuri R."/>
            <person name="La Ragione R.M."/>
            <person name="Hildebrand F."/>
            <person name="Pallen M.J."/>
        </authorList>
    </citation>
    <scope>NUCLEOTIDE SEQUENCE [LARGE SCALE GENOMIC DNA]</scope>
    <source>
        <strain evidence="1 2">Sa1YUN3</strain>
    </source>
</reference>
<comment type="caution">
    <text evidence="1">The sequence shown here is derived from an EMBL/GenBank/DDBJ whole genome shotgun (WGS) entry which is preliminary data.</text>
</comment>